<organism evidence="1 2">
    <name type="scientific">Phytophthora nicotianae P10297</name>
    <dbReference type="NCBI Taxonomy" id="1317064"/>
    <lineage>
        <taxon>Eukaryota</taxon>
        <taxon>Sar</taxon>
        <taxon>Stramenopiles</taxon>
        <taxon>Oomycota</taxon>
        <taxon>Peronosporomycetes</taxon>
        <taxon>Peronosporales</taxon>
        <taxon>Peronosporaceae</taxon>
        <taxon>Phytophthora</taxon>
    </lineage>
</organism>
<dbReference type="OrthoDB" id="514777at2759"/>
<evidence type="ECO:0000313" key="1">
    <source>
        <dbReference type="EMBL" id="ETP51868.1"/>
    </source>
</evidence>
<protein>
    <submittedName>
        <fullName evidence="1">Uncharacterized protein</fullName>
    </submittedName>
</protein>
<proteinExistence type="predicted"/>
<dbReference type="AlphaFoldDB" id="W2ZX61"/>
<sequence length="107" mass="12334">MMLVVWFFKMRKSSYDVGSALLNVRVETVGDLEDVATTIFEEALANKEFCDVYADFCERLETKCSTQRMVVTQSIDGDYYSLLEEKFPHKIAGPFETKGQSVVIWTW</sequence>
<accession>W2ZX61</accession>
<name>W2ZX61_PHYNI</name>
<gene>
    <name evidence="1" type="ORF">F442_03051</name>
</gene>
<dbReference type="EMBL" id="ANIY01000707">
    <property type="protein sequence ID" value="ETP51868.1"/>
    <property type="molecule type" value="Genomic_DNA"/>
</dbReference>
<comment type="caution">
    <text evidence="1">The sequence shown here is derived from an EMBL/GenBank/DDBJ whole genome shotgun (WGS) entry which is preliminary data.</text>
</comment>
<evidence type="ECO:0000313" key="2">
    <source>
        <dbReference type="Proteomes" id="UP000018948"/>
    </source>
</evidence>
<reference evidence="1 2" key="1">
    <citation type="submission" date="2013-11" db="EMBL/GenBank/DDBJ databases">
        <title>The Genome Sequence of Phytophthora parasitica P10297.</title>
        <authorList>
            <consortium name="The Broad Institute Genomics Platform"/>
            <person name="Russ C."/>
            <person name="Tyler B."/>
            <person name="Panabieres F."/>
            <person name="Shan W."/>
            <person name="Tripathy S."/>
            <person name="Grunwald N."/>
            <person name="Machado M."/>
            <person name="Johnson C.S."/>
            <person name="Walker B."/>
            <person name="Young S.K."/>
            <person name="Zeng Q."/>
            <person name="Gargeya S."/>
            <person name="Fitzgerald M."/>
            <person name="Haas B."/>
            <person name="Abouelleil A."/>
            <person name="Allen A.W."/>
            <person name="Alvarado L."/>
            <person name="Arachchi H.M."/>
            <person name="Berlin A.M."/>
            <person name="Chapman S.B."/>
            <person name="Gainer-Dewar J."/>
            <person name="Goldberg J."/>
            <person name="Griggs A."/>
            <person name="Gujja S."/>
            <person name="Hansen M."/>
            <person name="Howarth C."/>
            <person name="Imamovic A."/>
            <person name="Ireland A."/>
            <person name="Larimer J."/>
            <person name="McCowan C."/>
            <person name="Murphy C."/>
            <person name="Pearson M."/>
            <person name="Poon T.W."/>
            <person name="Priest M."/>
            <person name="Roberts A."/>
            <person name="Saif S."/>
            <person name="Shea T."/>
            <person name="Sisk P."/>
            <person name="Sykes S."/>
            <person name="Wortman J."/>
            <person name="Nusbaum C."/>
            <person name="Birren B."/>
        </authorList>
    </citation>
    <scope>NUCLEOTIDE SEQUENCE [LARGE SCALE GENOMIC DNA]</scope>
    <source>
        <strain evidence="1 2">P10297</strain>
    </source>
</reference>
<dbReference type="Proteomes" id="UP000018948">
    <property type="component" value="Unassembled WGS sequence"/>
</dbReference>
<dbReference type="Gene3D" id="1.25.40.180">
    <property type="match status" value="1"/>
</dbReference>